<dbReference type="InterPro" id="IPR036876">
    <property type="entry name" value="UVR_dom_sf"/>
</dbReference>
<dbReference type="Gene3D" id="3.40.1440.10">
    <property type="entry name" value="GIY-YIG endonuclease"/>
    <property type="match status" value="1"/>
</dbReference>
<dbReference type="PANTHER" id="PTHR30562">
    <property type="entry name" value="UVRC/OXIDOREDUCTASE"/>
    <property type="match status" value="1"/>
</dbReference>
<dbReference type="Proteomes" id="UP001524944">
    <property type="component" value="Unassembled WGS sequence"/>
</dbReference>
<evidence type="ECO:0000313" key="3">
    <source>
        <dbReference type="EMBL" id="MCR6545131.1"/>
    </source>
</evidence>
<dbReference type="InterPro" id="IPR035901">
    <property type="entry name" value="GIY-YIG_endonuc_sf"/>
</dbReference>
<dbReference type="SUPFAM" id="SSF82771">
    <property type="entry name" value="GIY-YIG endonuclease"/>
    <property type="match status" value="1"/>
</dbReference>
<dbReference type="PANTHER" id="PTHR30562:SF1">
    <property type="entry name" value="UVRABC SYSTEM PROTEIN C"/>
    <property type="match status" value="1"/>
</dbReference>
<name>A0ABT1Y3R6_9FIRM</name>
<dbReference type="CDD" id="cd10434">
    <property type="entry name" value="GIY-YIG_UvrC_Cho"/>
    <property type="match status" value="1"/>
</dbReference>
<dbReference type="RefSeq" id="WP_089608796.1">
    <property type="nucleotide sequence ID" value="NZ_CP022121.1"/>
</dbReference>
<dbReference type="InterPro" id="IPR047296">
    <property type="entry name" value="GIY-YIG_UvrC_Cho"/>
</dbReference>
<comment type="caution">
    <text evidence="3">The sequence shown here is derived from an EMBL/GenBank/DDBJ whole genome shotgun (WGS) entry which is preliminary data.</text>
</comment>
<keyword evidence="4" id="KW-1185">Reference proteome</keyword>
<organism evidence="3 4">
    <name type="scientific">Dehalobacterium formicoaceticum</name>
    <dbReference type="NCBI Taxonomy" id="51515"/>
    <lineage>
        <taxon>Bacteria</taxon>
        <taxon>Bacillati</taxon>
        <taxon>Bacillota</taxon>
        <taxon>Clostridia</taxon>
        <taxon>Eubacteriales</taxon>
        <taxon>Peptococcaceae</taxon>
        <taxon>Dehalobacterium</taxon>
    </lineage>
</organism>
<dbReference type="Pfam" id="PF02151">
    <property type="entry name" value="UVR"/>
    <property type="match status" value="1"/>
</dbReference>
<evidence type="ECO:0000313" key="4">
    <source>
        <dbReference type="Proteomes" id="UP001524944"/>
    </source>
</evidence>
<dbReference type="SMART" id="SM00465">
    <property type="entry name" value="GIYc"/>
    <property type="match status" value="1"/>
</dbReference>
<feature type="domain" description="GIY-YIG" evidence="2">
    <location>
        <begin position="12"/>
        <end position="91"/>
    </location>
</feature>
<dbReference type="EMBL" id="JANPWE010000002">
    <property type="protein sequence ID" value="MCR6545131.1"/>
    <property type="molecule type" value="Genomic_DNA"/>
</dbReference>
<protein>
    <submittedName>
        <fullName evidence="3">GIY-YIG nuclease family protein</fullName>
    </submittedName>
</protein>
<feature type="domain" description="UVR" evidence="1">
    <location>
        <begin position="200"/>
        <end position="235"/>
    </location>
</feature>
<dbReference type="Pfam" id="PF01541">
    <property type="entry name" value="GIY-YIG"/>
    <property type="match status" value="1"/>
</dbReference>
<dbReference type="PROSITE" id="PS50164">
    <property type="entry name" value="GIY_YIG"/>
    <property type="match status" value="1"/>
</dbReference>
<evidence type="ECO:0000259" key="1">
    <source>
        <dbReference type="PROSITE" id="PS50151"/>
    </source>
</evidence>
<dbReference type="InterPro" id="IPR050066">
    <property type="entry name" value="UvrABC_protein_C"/>
</dbReference>
<dbReference type="SUPFAM" id="SSF46600">
    <property type="entry name" value="C-terminal UvrC-binding domain of UvrB"/>
    <property type="match status" value="1"/>
</dbReference>
<dbReference type="InterPro" id="IPR001943">
    <property type="entry name" value="UVR_dom"/>
</dbReference>
<sequence length="367" mass="41977">MNLLETAKELPQNPGVYMMRDAIGNIIYVGKAKNLKHRVSQYFHNQKDRAPKVAEMIGHIDAFNYLVTDTELDALIDECRLIKELQPRYNRLMKNPQKYIYLKIPAEKFPKVTRVHQKTDDGSVYLGPFTSQHRVDMAIQYLNEFYPIRKCTGPGLVKRNHGCLYYQLGSCLGVCTGQVEADEYRIHMEKIIRLLKGNDKDAVSELLQKLNTAAEDLKFEKASRYRDYYFGLKHIFAKQQLAQSSSKNKTILAVDLIDQKHYKIFLIKGNKLLDRKMVNTASANHVDQSELIQSLKDILTDQLVSVKSSSSGLTQQDLDEAQIINSYLKKHINNILSFWIPSSHLKDASGIDATVKKIVSRITPLSK</sequence>
<proteinExistence type="predicted"/>
<reference evidence="3 4" key="1">
    <citation type="submission" date="2022-08" db="EMBL/GenBank/DDBJ databases">
        <title>Proteogenomics of the novel Dehalobacterium formicoaceticum strain EZ94 highlights a key role of methyltransferases during anaerobic dichloromethane degradation.</title>
        <authorList>
            <person name="Wasmund K."/>
        </authorList>
    </citation>
    <scope>NUCLEOTIDE SEQUENCE [LARGE SCALE GENOMIC DNA]</scope>
    <source>
        <strain evidence="3 4">EZ94</strain>
    </source>
</reference>
<gene>
    <name evidence="3" type="ORF">NVS47_06310</name>
</gene>
<dbReference type="PROSITE" id="PS50151">
    <property type="entry name" value="UVR"/>
    <property type="match status" value="1"/>
</dbReference>
<evidence type="ECO:0000259" key="2">
    <source>
        <dbReference type="PROSITE" id="PS50164"/>
    </source>
</evidence>
<dbReference type="InterPro" id="IPR000305">
    <property type="entry name" value="GIY-YIG_endonuc"/>
</dbReference>
<accession>A0ABT1Y3R6</accession>